<keyword evidence="11" id="KW-0472">Membrane</keyword>
<evidence type="ECO:0000256" key="6">
    <source>
        <dbReference type="ARBA" id="ARBA00022737"/>
    </source>
</evidence>
<dbReference type="InParanoid" id="F2UJK8"/>
<dbReference type="EMBL" id="GL832977">
    <property type="protein sequence ID" value="EGD77308.1"/>
    <property type="molecule type" value="Genomic_DNA"/>
</dbReference>
<feature type="domain" description="EGF-like" evidence="12">
    <location>
        <begin position="264"/>
        <end position="305"/>
    </location>
</feature>
<keyword evidence="4 8" id="KW-0245">EGF-like domain</keyword>
<dbReference type="CDD" id="cd00054">
    <property type="entry name" value="EGF_CA"/>
    <property type="match status" value="1"/>
</dbReference>
<evidence type="ECO:0000256" key="11">
    <source>
        <dbReference type="SAM" id="Phobius"/>
    </source>
</evidence>
<evidence type="ECO:0000256" key="2">
    <source>
        <dbReference type="ARBA" id="ARBA00008712"/>
    </source>
</evidence>
<evidence type="ECO:0000256" key="9">
    <source>
        <dbReference type="SAM" id="Coils"/>
    </source>
</evidence>
<evidence type="ECO:0000256" key="7">
    <source>
        <dbReference type="ARBA" id="ARBA00023157"/>
    </source>
</evidence>
<feature type="coiled-coil region" evidence="9">
    <location>
        <begin position="1466"/>
        <end position="1513"/>
    </location>
</feature>
<gene>
    <name evidence="13" type="ORF">PTSG_12719</name>
</gene>
<dbReference type="InterPro" id="IPR001881">
    <property type="entry name" value="EGF-like_Ca-bd_dom"/>
</dbReference>
<feature type="region of interest" description="Disordered" evidence="10">
    <location>
        <begin position="527"/>
        <end position="596"/>
    </location>
</feature>
<name>F2UJK8_SALR5</name>
<dbReference type="PROSITE" id="PS00010">
    <property type="entry name" value="ASX_HYDROXYL"/>
    <property type="match status" value="1"/>
</dbReference>
<dbReference type="eggNOG" id="ENOG502S1HS">
    <property type="taxonomic scope" value="Eukaryota"/>
</dbReference>
<dbReference type="PANTHER" id="PTHR15040:SF1">
    <property type="entry name" value="DERMATOPONTIN-LIKE ISOFORM X1"/>
    <property type="match status" value="1"/>
</dbReference>
<dbReference type="PROSITE" id="PS01187">
    <property type="entry name" value="EGF_CA"/>
    <property type="match status" value="1"/>
</dbReference>
<protein>
    <recommendedName>
        <fullName evidence="12">EGF-like domain-containing protein</fullName>
    </recommendedName>
</protein>
<dbReference type="InterPro" id="IPR000436">
    <property type="entry name" value="Sushi_SCR_CCP_dom"/>
</dbReference>
<dbReference type="FunFam" id="2.10.25.10:FF:000038">
    <property type="entry name" value="Fibrillin 2"/>
    <property type="match status" value="1"/>
</dbReference>
<feature type="compositionally biased region" description="Low complexity" evidence="10">
    <location>
        <begin position="576"/>
        <end position="596"/>
    </location>
</feature>
<keyword evidence="11" id="KW-0812">Transmembrane</keyword>
<dbReference type="Proteomes" id="UP000007799">
    <property type="component" value="Unassembled WGS sequence"/>
</dbReference>
<evidence type="ECO:0000313" key="14">
    <source>
        <dbReference type="Proteomes" id="UP000007799"/>
    </source>
</evidence>
<keyword evidence="5" id="KW-0732">Signal</keyword>
<dbReference type="STRING" id="946362.F2UJK8"/>
<dbReference type="PANTHER" id="PTHR15040">
    <property type="entry name" value="DERMATOPONTIN-RELATED"/>
    <property type="match status" value="1"/>
</dbReference>
<sequence>MAVSFAATAAGIVTVLVLFTTAKVNATISYINNLDAPLSFRCGTGQGIYAVNSYHDNAREDRSWAFSCMQYGTPQSGTFTTEVTGYVNAWDAPLDYQCNTNFFLSGANSYHDNHREDRRWSFECTRIQGATLSGCSKTGYLNDWDQPLAFTPSDGFAVTGFASVHDNGREDRRWQVYTCKVDCDRNNGYVPSGKAECTRVTCGALSLAHGTLSGTCNGNFGDKCTYQSCDSGFQLSASGTVGARECVVSGYSGSWTGSARTCDDINECLTGAHDCVSPAVCVNDVGSFHCDCPYGSLDGTGKACDANSPSASVSSTATSLTLTVTGASSFPKYEVSIGEWPLDLTQPTVLSNYPVRMNSPLTRLDFNNLNSGRRFQITITPLDNNDNLVSASRYQGGNTDGSISTHCGCMSSDRTGAPTALALEQSYGKVLFSWTDQSYCESGFSFFRDNVGLSANYDVTSSQACGGQHEPTDVFDDLAVQKDDVYAGVEGTGFFGLPEGTVFVPADIDSTATRFAYPVELLETGHFTSTSTSSSTSTTSSTSTSTSSSEMTSTSTSSSTSTETTASTTAGQDVFTTPGIATTTTTTTTTTAAGNGAATTTSTVANEVEYSTGISTKIDRRQECAALCLQRSQWCVGIVVQRTSAGQLVCHQLKLLRYTAISANDASADSYDIVTVSGTNVQGSYLFGGSKDDCMQACSADADCKMVYVGKGFCATANSMTSTTTNPTTYHENILPAYFRRYIGTAPGSTRQYCVVATNPLGYSSSSYASAETCQGLTIQWEAVVRGQVKIASNEVRLPVEGVTIEFEIGGVTGTRTTNADGFFDIHVLTDQIVTLRETMTIRFFKSTGNIQHTFSCGGKPCTETTLIVEHLRFDHEVDIRDTTSMPFSGRVTIQGTEHPGLPHGCPLRDAEVCLYDRNQGDYVVGCAITDAKGFYTAQAVLGASVGVSVTFGNSSHSFERVPFVDGTPNAPSGYFIRADPSTGKDVRTAYYDIGENNLWEGVDFRDVTTDTATVDVAGGKCNLTLGRATIEFRYDSCPTWVRTESVVDRITKWRLPAQLITVRFQRLVRAGNVREEITRYFSAALGESRALYADLRDPENKNQTLKTTRFEYHPPPKLEVSFTGEQSQTCTYSDGRPYRVITQNTQSQVTIKVMEDYGTGVGMCDIVPGVIQVENQLGESPDTVAVLNKTMPGLTNSQLNMLKRCYYPCELPVVMDSTSTASGTVVSNSRAEFTMLTGMPQTNPGALDSDHPHTKLFRATMHNKPYDPVTESLYVIVTGELAQGTGASIPFPRYKPLLVVQDPPGGLSSATYANTYANYRIESNEYESYGGFFLGLEVTPFRVDAELDLCVGLGAASCINLLTAKTAPVTIMAETTNLFGTKDGNDNYETDKVWSFGLDVSTSKAAVLAGERSDMFLVPALNVMFLDTDIVEFDAATCDVTLRTETMWSLAPGANDEVMSWLSAYEIETKEIPDLRARLANANANNDTAEQKAELQNAINEWEANLQRNRDVRQMAATGMLDTVQQLWSTDSFTLSGKNNVNGQLNKGVALAPHDLIDKALGLNGTGVTDAQKAALRAINTIKFSGGGSTYTFEYDASTDKSVTDGTMSKHEFRGGAAVSFDVSSGGIGASFKITPLGLFRSSSAHEVQEGYKKDEHIEFTLGDPDPFDVFDVQVFKHPDFNTLVFHTTSGQSSCPHEFNTLALEQPGMTILRRPEAPVLPNEPAVFEIVLRNDADYTTYMQLYTVNSQNQDGLEITVDGQWLVDPIDFVSFAPGAKHITLVMKRGPTAYNYDPVDLWFSSLCEQERLAETGYLSDEAAAQVRVTLDVEFLQPCSPVQLVGKIGEDQTFVVNKATDEQAMRPRQLRIVAFNPDFARRKWTEDDRLVSVQIEYKPRVSNTWLLARDTNGDALEISGLENEYGYVTVWWDVGTLAEGEYELRIRAQCQPSINEVPEGIDEQYSITVAGSVDRTPPQVLGFPEPADGEYEPGDDIAFEFDEPLQCMKPFQFGVRMEVTGVNRVFDSTNMVIVCEGRRITMSLRRGFAWDDVNGRSARVMLTAVEDPYGNSVQQDLTHLFAFADLALDLASVQVSGLRLSVAFQDAYYNSTSPAFASVANTIESDIAASLGISQARVQVVAISPVDQTDYTAGVSVDIHLLPPTVGDLTNRRRAQGDVVTASSLATQFEMLVGMAANTNTSAFSDKELLQYVSQQPNIQLTVVTATSTANTTAAPSFVTVQASSSTKNTDVEIPVYINMVLLIIILVVQLVFFIRCWRKPSASYKMDAERTDAPMPKRPSFEENPALSLSHV</sequence>
<dbReference type="RefSeq" id="XP_004990652.1">
    <property type="nucleotide sequence ID" value="XM_004990595.1"/>
</dbReference>
<dbReference type="SMART" id="SM00179">
    <property type="entry name" value="EGF_CA"/>
    <property type="match status" value="1"/>
</dbReference>
<dbReference type="CDD" id="cd00033">
    <property type="entry name" value="CCP"/>
    <property type="match status" value="1"/>
</dbReference>
<dbReference type="GO" id="GO:0031012">
    <property type="term" value="C:extracellular matrix"/>
    <property type="evidence" value="ECO:0007669"/>
    <property type="project" value="TreeGrafter"/>
</dbReference>
<feature type="compositionally biased region" description="Low complexity" evidence="10">
    <location>
        <begin position="528"/>
        <end position="569"/>
    </location>
</feature>
<evidence type="ECO:0000256" key="4">
    <source>
        <dbReference type="ARBA" id="ARBA00022536"/>
    </source>
</evidence>
<comment type="subcellular location">
    <subcellularLocation>
        <location evidence="1">Secreted</location>
    </subcellularLocation>
</comment>
<evidence type="ECO:0000256" key="1">
    <source>
        <dbReference type="ARBA" id="ARBA00004613"/>
    </source>
</evidence>
<dbReference type="Pfam" id="PF07645">
    <property type="entry name" value="EGF_CA"/>
    <property type="match status" value="1"/>
</dbReference>
<dbReference type="GO" id="GO:0005509">
    <property type="term" value="F:calcium ion binding"/>
    <property type="evidence" value="ECO:0007669"/>
    <property type="project" value="InterPro"/>
</dbReference>
<evidence type="ECO:0000256" key="10">
    <source>
        <dbReference type="SAM" id="MobiDB-lite"/>
    </source>
</evidence>
<keyword evidence="11" id="KW-1133">Transmembrane helix</keyword>
<feature type="transmembrane region" description="Helical" evidence="11">
    <location>
        <begin position="2252"/>
        <end position="2274"/>
    </location>
</feature>
<comment type="caution">
    <text evidence="8">Lacks conserved residue(s) required for the propagation of feature annotation.</text>
</comment>
<dbReference type="InterPro" id="IPR000152">
    <property type="entry name" value="EGF-type_Asp/Asn_hydroxyl_site"/>
</dbReference>
<dbReference type="InterPro" id="IPR000742">
    <property type="entry name" value="EGF"/>
</dbReference>
<accession>F2UJK8</accession>
<dbReference type="GO" id="GO:0005615">
    <property type="term" value="C:extracellular space"/>
    <property type="evidence" value="ECO:0007669"/>
    <property type="project" value="TreeGrafter"/>
</dbReference>
<evidence type="ECO:0000256" key="8">
    <source>
        <dbReference type="PROSITE-ProRule" id="PRU00076"/>
    </source>
</evidence>
<feature type="region of interest" description="Disordered" evidence="10">
    <location>
        <begin position="2284"/>
        <end position="2309"/>
    </location>
</feature>
<dbReference type="InterPro" id="IPR026645">
    <property type="entry name" value="Dermatopontin"/>
</dbReference>
<dbReference type="Gene3D" id="2.10.25.10">
    <property type="entry name" value="Laminin"/>
    <property type="match status" value="1"/>
</dbReference>
<dbReference type="OrthoDB" id="5975249at2759"/>
<dbReference type="Pfam" id="PF14704">
    <property type="entry name" value="DERM"/>
    <property type="match status" value="1"/>
</dbReference>
<keyword evidence="3" id="KW-0964">Secreted</keyword>
<evidence type="ECO:0000313" key="13">
    <source>
        <dbReference type="EMBL" id="EGD77308.1"/>
    </source>
</evidence>
<dbReference type="Gene3D" id="2.10.70.10">
    <property type="entry name" value="Complement Module, domain 1"/>
    <property type="match status" value="1"/>
</dbReference>
<dbReference type="InterPro" id="IPR049883">
    <property type="entry name" value="NOTCH1_EGF-like"/>
</dbReference>
<dbReference type="PROSITE" id="PS50026">
    <property type="entry name" value="EGF_3"/>
    <property type="match status" value="1"/>
</dbReference>
<evidence type="ECO:0000259" key="12">
    <source>
        <dbReference type="PROSITE" id="PS50026"/>
    </source>
</evidence>
<evidence type="ECO:0000256" key="5">
    <source>
        <dbReference type="ARBA" id="ARBA00022729"/>
    </source>
</evidence>
<reference evidence="13" key="1">
    <citation type="submission" date="2009-08" db="EMBL/GenBank/DDBJ databases">
        <title>Annotation of Salpingoeca rosetta.</title>
        <authorList>
            <consortium name="The Broad Institute Genome Sequencing Platform"/>
            <person name="Russ C."/>
            <person name="Cuomo C."/>
            <person name="Burger G."/>
            <person name="Gray M.W."/>
            <person name="Holland P.W.H."/>
            <person name="King N."/>
            <person name="Lang F.B.F."/>
            <person name="Roger A.J."/>
            <person name="Ruiz-Trillo I."/>
            <person name="Young S.K."/>
            <person name="Zeng Q."/>
            <person name="Gargeya S."/>
            <person name="Alvarado L."/>
            <person name="Berlin A."/>
            <person name="Chapman S.B."/>
            <person name="Chen Z."/>
            <person name="Freedman E."/>
            <person name="Gellesch M."/>
            <person name="Goldberg J."/>
            <person name="Griggs A."/>
            <person name="Gujja S."/>
            <person name="Heilman E."/>
            <person name="Heiman D."/>
            <person name="Howarth C."/>
            <person name="Mehta T."/>
            <person name="Neiman D."/>
            <person name="Pearson M."/>
            <person name="Roberts A."/>
            <person name="Saif S."/>
            <person name="Shea T."/>
            <person name="Shenoy N."/>
            <person name="Sisk P."/>
            <person name="Stolte C."/>
            <person name="Sykes S."/>
            <person name="White J."/>
            <person name="Yandava C."/>
            <person name="Haas B."/>
            <person name="Nusbaum C."/>
            <person name="Birren B."/>
        </authorList>
    </citation>
    <scope>NUCLEOTIDE SEQUENCE [LARGE SCALE GENOMIC DNA]</scope>
    <source>
        <strain evidence="13">ATCC 50818</strain>
    </source>
</reference>
<organism evidence="14">
    <name type="scientific">Salpingoeca rosetta (strain ATCC 50818 / BSB-021)</name>
    <dbReference type="NCBI Taxonomy" id="946362"/>
    <lineage>
        <taxon>Eukaryota</taxon>
        <taxon>Choanoflagellata</taxon>
        <taxon>Craspedida</taxon>
        <taxon>Salpingoecidae</taxon>
        <taxon>Salpingoeca</taxon>
    </lineage>
</organism>
<keyword evidence="14" id="KW-1185">Reference proteome</keyword>
<dbReference type="GeneID" id="16071210"/>
<dbReference type="SUPFAM" id="SSF57196">
    <property type="entry name" value="EGF/Laminin"/>
    <property type="match status" value="1"/>
</dbReference>
<keyword evidence="9" id="KW-0175">Coiled coil</keyword>
<evidence type="ECO:0000256" key="3">
    <source>
        <dbReference type="ARBA" id="ARBA00022525"/>
    </source>
</evidence>
<comment type="similarity">
    <text evidence="2">Belongs to the dermatopontin family.</text>
</comment>
<proteinExistence type="inferred from homology"/>
<dbReference type="GO" id="GO:0030199">
    <property type="term" value="P:collagen fibril organization"/>
    <property type="evidence" value="ECO:0007669"/>
    <property type="project" value="TreeGrafter"/>
</dbReference>
<keyword evidence="6" id="KW-0677">Repeat</keyword>
<keyword evidence="7" id="KW-1015">Disulfide bond</keyword>
<dbReference type="InterPro" id="IPR018097">
    <property type="entry name" value="EGF_Ca-bd_CS"/>
</dbReference>